<dbReference type="InterPro" id="IPR010372">
    <property type="entry name" value="DNA_pol3_delta_N"/>
</dbReference>
<dbReference type="AlphaFoldDB" id="A0A1M4XBZ3"/>
<dbReference type="InterPro" id="IPR008921">
    <property type="entry name" value="DNA_pol3_clamp-load_cplx_C"/>
</dbReference>
<dbReference type="STRING" id="1120975.SAMN02746064_01461"/>
<comment type="similarity">
    <text evidence="7">Belongs to the DNA polymerase HolA subunit family.</text>
</comment>
<dbReference type="SUPFAM" id="SSF52540">
    <property type="entry name" value="P-loop containing nucleoside triphosphate hydrolases"/>
    <property type="match status" value="1"/>
</dbReference>
<dbReference type="GO" id="GO:0003887">
    <property type="term" value="F:DNA-directed DNA polymerase activity"/>
    <property type="evidence" value="ECO:0007669"/>
    <property type="project" value="UniProtKB-KW"/>
</dbReference>
<dbReference type="Pfam" id="PF06144">
    <property type="entry name" value="DNA_pol3_delta"/>
    <property type="match status" value="1"/>
</dbReference>
<dbReference type="NCBIfam" id="TIGR01128">
    <property type="entry name" value="holA"/>
    <property type="match status" value="1"/>
</dbReference>
<reference evidence="11 12" key="1">
    <citation type="submission" date="2016-11" db="EMBL/GenBank/DDBJ databases">
        <authorList>
            <person name="Jaros S."/>
            <person name="Januszkiewicz K."/>
            <person name="Wedrychowicz H."/>
        </authorList>
    </citation>
    <scope>NUCLEOTIDE SEQUENCE [LARGE SCALE GENOMIC DNA]</scope>
    <source>
        <strain evidence="11 12">DSM 14828</strain>
    </source>
</reference>
<dbReference type="SUPFAM" id="SSF48019">
    <property type="entry name" value="post-AAA+ oligomerization domain-like"/>
    <property type="match status" value="1"/>
</dbReference>
<feature type="domain" description="DNA polymerase III delta N-terminal" evidence="9">
    <location>
        <begin position="19"/>
        <end position="139"/>
    </location>
</feature>
<evidence type="ECO:0000256" key="5">
    <source>
        <dbReference type="ARBA" id="ARBA00022705"/>
    </source>
</evidence>
<keyword evidence="5" id="KW-0235">DNA replication</keyword>
<dbReference type="EMBL" id="FQTU01000009">
    <property type="protein sequence ID" value="SHE90816.1"/>
    <property type="molecule type" value="Genomic_DNA"/>
</dbReference>
<protein>
    <recommendedName>
        <fullName evidence="2">DNA polymerase III subunit delta</fullName>
        <ecNumber evidence="1">2.7.7.7</ecNumber>
    </recommendedName>
</protein>
<keyword evidence="4" id="KW-0548">Nucleotidyltransferase</keyword>
<evidence type="ECO:0000313" key="11">
    <source>
        <dbReference type="EMBL" id="SHE90816.1"/>
    </source>
</evidence>
<proteinExistence type="inferred from homology"/>
<dbReference type="Gene3D" id="1.10.8.60">
    <property type="match status" value="1"/>
</dbReference>
<dbReference type="EC" id="2.7.7.7" evidence="1"/>
<evidence type="ECO:0000256" key="4">
    <source>
        <dbReference type="ARBA" id="ARBA00022695"/>
    </source>
</evidence>
<dbReference type="Gene3D" id="1.20.272.10">
    <property type="match status" value="1"/>
</dbReference>
<keyword evidence="12" id="KW-1185">Reference proteome</keyword>
<evidence type="ECO:0000259" key="9">
    <source>
        <dbReference type="Pfam" id="PF06144"/>
    </source>
</evidence>
<evidence type="ECO:0000256" key="7">
    <source>
        <dbReference type="ARBA" id="ARBA00034754"/>
    </source>
</evidence>
<keyword evidence="6" id="KW-0239">DNA-directed DNA polymerase</keyword>
<feature type="domain" description="DNA polymerase III delta subunit-like C-terminal" evidence="10">
    <location>
        <begin position="219"/>
        <end position="338"/>
    </location>
</feature>
<dbReference type="GO" id="GO:0003677">
    <property type="term" value="F:DNA binding"/>
    <property type="evidence" value="ECO:0007669"/>
    <property type="project" value="InterPro"/>
</dbReference>
<dbReference type="InterPro" id="IPR048466">
    <property type="entry name" value="DNA_pol3_delta-like_C"/>
</dbReference>
<dbReference type="OrthoDB" id="9775929at2"/>
<evidence type="ECO:0000259" key="10">
    <source>
        <dbReference type="Pfam" id="PF21694"/>
    </source>
</evidence>
<keyword evidence="3" id="KW-0808">Transferase</keyword>
<dbReference type="InterPro" id="IPR005790">
    <property type="entry name" value="DNA_polIII_delta"/>
</dbReference>
<sequence>MNYKELLKDIKDNNIGELYLVYGEEYLLSSMMVKNLKKALVDESFEQFNYHKIDDKNTTADDIISQCETMPFMSEKRMVLIVDYPLLANTGGNEKDGDKLIEYLNSPNKSTCLVFISKTIDKKRRLYKNIAKNGSLVECAKLERKDLERWITKRIRISGKTIDKKAMDLFIEGMDYLGKDSKMTLGDIENETEKLISLGGNDRIITQEEVEKIMVKSMESNIFKMLDHIGTGNLKDGLEILDYLFDSGEPAIKILSMIVRQFRIMYQCKILKMKGYSTENIASLTGLRTFMVNNALRQSRRFDFDKLKKAYNRCARIDILLKSSRADPKVLLELLLYDFR</sequence>
<organism evidence="11 12">
    <name type="scientific">Alkalibacter saccharofermentans DSM 14828</name>
    <dbReference type="NCBI Taxonomy" id="1120975"/>
    <lineage>
        <taxon>Bacteria</taxon>
        <taxon>Bacillati</taxon>
        <taxon>Bacillota</taxon>
        <taxon>Clostridia</taxon>
        <taxon>Eubacteriales</taxon>
        <taxon>Eubacteriaceae</taxon>
        <taxon>Alkalibacter</taxon>
    </lineage>
</organism>
<evidence type="ECO:0000256" key="8">
    <source>
        <dbReference type="ARBA" id="ARBA00049244"/>
    </source>
</evidence>
<name>A0A1M4XBZ3_9FIRM</name>
<dbReference type="RefSeq" id="WP_073270627.1">
    <property type="nucleotide sequence ID" value="NZ_FQTU01000009.1"/>
</dbReference>
<evidence type="ECO:0000256" key="1">
    <source>
        <dbReference type="ARBA" id="ARBA00012417"/>
    </source>
</evidence>
<dbReference type="PANTHER" id="PTHR34388">
    <property type="entry name" value="DNA POLYMERASE III SUBUNIT DELTA"/>
    <property type="match status" value="1"/>
</dbReference>
<dbReference type="GO" id="GO:0006261">
    <property type="term" value="P:DNA-templated DNA replication"/>
    <property type="evidence" value="ECO:0007669"/>
    <property type="project" value="TreeGrafter"/>
</dbReference>
<evidence type="ECO:0000256" key="2">
    <source>
        <dbReference type="ARBA" id="ARBA00017703"/>
    </source>
</evidence>
<accession>A0A1M4XBZ3</accession>
<evidence type="ECO:0000256" key="6">
    <source>
        <dbReference type="ARBA" id="ARBA00022932"/>
    </source>
</evidence>
<comment type="catalytic activity">
    <reaction evidence="8">
        <text>DNA(n) + a 2'-deoxyribonucleoside 5'-triphosphate = DNA(n+1) + diphosphate</text>
        <dbReference type="Rhea" id="RHEA:22508"/>
        <dbReference type="Rhea" id="RHEA-COMP:17339"/>
        <dbReference type="Rhea" id="RHEA-COMP:17340"/>
        <dbReference type="ChEBI" id="CHEBI:33019"/>
        <dbReference type="ChEBI" id="CHEBI:61560"/>
        <dbReference type="ChEBI" id="CHEBI:173112"/>
        <dbReference type="EC" id="2.7.7.7"/>
    </reaction>
</comment>
<dbReference type="InterPro" id="IPR027417">
    <property type="entry name" value="P-loop_NTPase"/>
</dbReference>
<dbReference type="Proteomes" id="UP000184251">
    <property type="component" value="Unassembled WGS sequence"/>
</dbReference>
<gene>
    <name evidence="11" type="ORF">SAMN02746064_01461</name>
</gene>
<evidence type="ECO:0000313" key="12">
    <source>
        <dbReference type="Proteomes" id="UP000184251"/>
    </source>
</evidence>
<dbReference type="Gene3D" id="3.40.50.300">
    <property type="entry name" value="P-loop containing nucleotide triphosphate hydrolases"/>
    <property type="match status" value="1"/>
</dbReference>
<dbReference type="GO" id="GO:0009360">
    <property type="term" value="C:DNA polymerase III complex"/>
    <property type="evidence" value="ECO:0007669"/>
    <property type="project" value="InterPro"/>
</dbReference>
<dbReference type="PANTHER" id="PTHR34388:SF1">
    <property type="entry name" value="DNA POLYMERASE III SUBUNIT DELTA"/>
    <property type="match status" value="1"/>
</dbReference>
<evidence type="ECO:0000256" key="3">
    <source>
        <dbReference type="ARBA" id="ARBA00022679"/>
    </source>
</evidence>
<dbReference type="Pfam" id="PF21694">
    <property type="entry name" value="DNA_pol3_delta_C"/>
    <property type="match status" value="1"/>
</dbReference>